<dbReference type="AlphaFoldDB" id="A0A5J9T9E7"/>
<gene>
    <name evidence="6" type="ORF">EJB05_41342</name>
</gene>
<dbReference type="SFLD" id="SFLDG00358">
    <property type="entry name" value="Main_(cytGST)"/>
    <property type="match status" value="1"/>
</dbReference>
<dbReference type="PANTHER" id="PTHR11260">
    <property type="entry name" value="GLUTATHIONE S-TRANSFERASE, GST, SUPERFAMILY, GST DOMAIN CONTAINING"/>
    <property type="match status" value="1"/>
</dbReference>
<dbReference type="SFLD" id="SFLDG01152">
    <property type="entry name" value="Main.3:_Omega-_and_Tau-like"/>
    <property type="match status" value="1"/>
</dbReference>
<accession>A0A5J9T9E7</accession>
<dbReference type="Gramene" id="TVU07963">
    <property type="protein sequence ID" value="TVU07963"/>
    <property type="gene ID" value="EJB05_41342"/>
</dbReference>
<feature type="non-terminal residue" evidence="6">
    <location>
        <position position="1"/>
    </location>
</feature>
<dbReference type="Pfam" id="PF13410">
    <property type="entry name" value="GST_C_2"/>
    <property type="match status" value="1"/>
</dbReference>
<dbReference type="SUPFAM" id="SSF47616">
    <property type="entry name" value="GST C-terminal domain-like"/>
    <property type="match status" value="1"/>
</dbReference>
<dbReference type="InterPro" id="IPR045074">
    <property type="entry name" value="GST_C_Tau"/>
</dbReference>
<proteinExistence type="predicted"/>
<dbReference type="InterPro" id="IPR036282">
    <property type="entry name" value="Glutathione-S-Trfase_C_sf"/>
</dbReference>
<dbReference type="InterPro" id="IPR004045">
    <property type="entry name" value="Glutathione_S-Trfase_N"/>
</dbReference>
<sequence length="312" mass="34769">MTMTHPPGLCPRSQALAVPLIHRPRIDNWSTLRLLDQHDILAHATLHSSPIINQSRAFLSSHASIQSPPKQSSSVARRVSSWSSDRDLAMAGETKGELVLLDFWVSPFGQRCRIALAEKGIAYEYSEQELLGKKSELLLLSNPVHKKIPVLLHAGRPVKESLVILNYLDDAFLSSPPLLPADPYARAQARFWAAYSDKVYEIGTRLWKLKGDAHAQARKEMLEVLGNLDGELGEKAFFAGDAFGFVDVALVPFMPWLPSYERYGEFSLAEVAPRVAAWAARCGERESVAKSLYPAEKVDEFITMLKKVYGIE</sequence>
<dbReference type="CDD" id="cd03185">
    <property type="entry name" value="GST_C_Tau"/>
    <property type="match status" value="1"/>
</dbReference>
<dbReference type="EMBL" id="RWGY01000039">
    <property type="protein sequence ID" value="TVU07963.1"/>
    <property type="molecule type" value="Genomic_DNA"/>
</dbReference>
<feature type="domain" description="GST C-terminal" evidence="5">
    <location>
        <begin position="182"/>
        <end position="301"/>
    </location>
</feature>
<dbReference type="InterPro" id="IPR036249">
    <property type="entry name" value="Thioredoxin-like_sf"/>
</dbReference>
<dbReference type="CDD" id="cd03058">
    <property type="entry name" value="GST_N_Tau"/>
    <property type="match status" value="1"/>
</dbReference>
<dbReference type="PROSITE" id="PS50405">
    <property type="entry name" value="GST_CTER"/>
    <property type="match status" value="1"/>
</dbReference>
<evidence type="ECO:0000259" key="5">
    <source>
        <dbReference type="PROSITE" id="PS50405"/>
    </source>
</evidence>
<evidence type="ECO:0000313" key="7">
    <source>
        <dbReference type="Proteomes" id="UP000324897"/>
    </source>
</evidence>
<dbReference type="FunFam" id="3.40.30.10:FF:000014">
    <property type="entry name" value="Tau class glutathione S-transferase"/>
    <property type="match status" value="1"/>
</dbReference>
<organism evidence="6 7">
    <name type="scientific">Eragrostis curvula</name>
    <name type="common">weeping love grass</name>
    <dbReference type="NCBI Taxonomy" id="38414"/>
    <lineage>
        <taxon>Eukaryota</taxon>
        <taxon>Viridiplantae</taxon>
        <taxon>Streptophyta</taxon>
        <taxon>Embryophyta</taxon>
        <taxon>Tracheophyta</taxon>
        <taxon>Spermatophyta</taxon>
        <taxon>Magnoliopsida</taxon>
        <taxon>Liliopsida</taxon>
        <taxon>Poales</taxon>
        <taxon>Poaceae</taxon>
        <taxon>PACMAD clade</taxon>
        <taxon>Chloridoideae</taxon>
        <taxon>Eragrostideae</taxon>
        <taxon>Eragrostidinae</taxon>
        <taxon>Eragrostis</taxon>
    </lineage>
</organism>
<dbReference type="InterPro" id="IPR040079">
    <property type="entry name" value="Glutathione_S-Trfase"/>
</dbReference>
<dbReference type="InterPro" id="IPR045073">
    <property type="entry name" value="Omega/Tau-like"/>
</dbReference>
<keyword evidence="7" id="KW-1185">Reference proteome</keyword>
<evidence type="ECO:0000259" key="4">
    <source>
        <dbReference type="PROSITE" id="PS50404"/>
    </source>
</evidence>
<feature type="domain" description="GST N-terminal" evidence="4">
    <location>
        <begin position="96"/>
        <end position="176"/>
    </location>
</feature>
<dbReference type="GO" id="GO:0006749">
    <property type="term" value="P:glutathione metabolic process"/>
    <property type="evidence" value="ECO:0007669"/>
    <property type="project" value="InterPro"/>
</dbReference>
<evidence type="ECO:0000256" key="1">
    <source>
        <dbReference type="ARBA" id="ARBA00012452"/>
    </source>
</evidence>
<dbReference type="GO" id="GO:0005737">
    <property type="term" value="C:cytoplasm"/>
    <property type="evidence" value="ECO:0007669"/>
    <property type="project" value="TreeGrafter"/>
</dbReference>
<evidence type="ECO:0000256" key="3">
    <source>
        <dbReference type="ARBA" id="ARBA00047960"/>
    </source>
</evidence>
<name>A0A5J9T9E7_9POAL</name>
<protein>
    <recommendedName>
        <fullName evidence="1">glutathione transferase</fullName>
        <ecNumber evidence="1">2.5.1.18</ecNumber>
    </recommendedName>
</protein>
<dbReference type="Pfam" id="PF02798">
    <property type="entry name" value="GST_N"/>
    <property type="match status" value="1"/>
</dbReference>
<dbReference type="Gene3D" id="1.20.1050.10">
    <property type="match status" value="1"/>
</dbReference>
<evidence type="ECO:0000256" key="2">
    <source>
        <dbReference type="ARBA" id="ARBA00022679"/>
    </source>
</evidence>
<dbReference type="EC" id="2.5.1.18" evidence="1"/>
<dbReference type="PANTHER" id="PTHR11260:SF690">
    <property type="entry name" value="GLUTATHIONE S-TRANSFERASE"/>
    <property type="match status" value="1"/>
</dbReference>
<comment type="catalytic activity">
    <reaction evidence="3">
        <text>RX + glutathione = an S-substituted glutathione + a halide anion + H(+)</text>
        <dbReference type="Rhea" id="RHEA:16437"/>
        <dbReference type="ChEBI" id="CHEBI:15378"/>
        <dbReference type="ChEBI" id="CHEBI:16042"/>
        <dbReference type="ChEBI" id="CHEBI:17792"/>
        <dbReference type="ChEBI" id="CHEBI:57925"/>
        <dbReference type="ChEBI" id="CHEBI:90779"/>
        <dbReference type="EC" id="2.5.1.18"/>
    </reaction>
</comment>
<dbReference type="InterPro" id="IPR010987">
    <property type="entry name" value="Glutathione-S-Trfase_C-like"/>
</dbReference>
<evidence type="ECO:0000313" key="6">
    <source>
        <dbReference type="EMBL" id="TVU07963.1"/>
    </source>
</evidence>
<dbReference type="PROSITE" id="PS50404">
    <property type="entry name" value="GST_NTER"/>
    <property type="match status" value="1"/>
</dbReference>
<dbReference type="Gene3D" id="3.40.30.10">
    <property type="entry name" value="Glutaredoxin"/>
    <property type="match status" value="1"/>
</dbReference>
<dbReference type="SUPFAM" id="SSF52833">
    <property type="entry name" value="Thioredoxin-like"/>
    <property type="match status" value="1"/>
</dbReference>
<comment type="caution">
    <text evidence="6">The sequence shown here is derived from an EMBL/GenBank/DDBJ whole genome shotgun (WGS) entry which is preliminary data.</text>
</comment>
<dbReference type="OrthoDB" id="202840at2759"/>
<keyword evidence="2" id="KW-0808">Transferase</keyword>
<dbReference type="GO" id="GO:0004364">
    <property type="term" value="F:glutathione transferase activity"/>
    <property type="evidence" value="ECO:0007669"/>
    <property type="project" value="UniProtKB-EC"/>
</dbReference>
<dbReference type="Proteomes" id="UP000324897">
    <property type="component" value="Chromosome 3"/>
</dbReference>
<reference evidence="6 7" key="1">
    <citation type="journal article" date="2019" name="Sci. Rep.">
        <title>A high-quality genome of Eragrostis curvula grass provides insights into Poaceae evolution and supports new strategies to enhance forage quality.</title>
        <authorList>
            <person name="Carballo J."/>
            <person name="Santos B.A.C.M."/>
            <person name="Zappacosta D."/>
            <person name="Garbus I."/>
            <person name="Selva J.P."/>
            <person name="Gallo C.A."/>
            <person name="Diaz A."/>
            <person name="Albertini E."/>
            <person name="Caccamo M."/>
            <person name="Echenique V."/>
        </authorList>
    </citation>
    <scope>NUCLEOTIDE SEQUENCE [LARGE SCALE GENOMIC DNA]</scope>
    <source>
        <strain evidence="7">cv. Victoria</strain>
        <tissue evidence="6">Leaf</tissue>
    </source>
</reference>
<dbReference type="SFLD" id="SFLDS00019">
    <property type="entry name" value="Glutathione_Transferase_(cytos"/>
    <property type="match status" value="1"/>
</dbReference>